<evidence type="ECO:0000256" key="11">
    <source>
        <dbReference type="PROSITE-ProRule" id="PRU01360"/>
    </source>
</evidence>
<dbReference type="EMBL" id="CACSIK010000001">
    <property type="protein sequence ID" value="CAA0086928.1"/>
    <property type="molecule type" value="Genomic_DNA"/>
</dbReference>
<dbReference type="PROSITE" id="PS52016">
    <property type="entry name" value="TONB_DEPENDENT_REC_3"/>
    <property type="match status" value="1"/>
</dbReference>
<keyword evidence="4" id="KW-0410">Iron transport</keyword>
<dbReference type="PANTHER" id="PTHR32552">
    <property type="entry name" value="FERRICHROME IRON RECEPTOR-RELATED"/>
    <property type="match status" value="1"/>
</dbReference>
<proteinExistence type="inferred from homology"/>
<evidence type="ECO:0000256" key="7">
    <source>
        <dbReference type="ARBA" id="ARBA00023065"/>
    </source>
</evidence>
<keyword evidence="17" id="KW-0675">Receptor</keyword>
<evidence type="ECO:0000313" key="17">
    <source>
        <dbReference type="EMBL" id="CAA0113779.1"/>
    </source>
</evidence>
<reference evidence="18 19" key="1">
    <citation type="submission" date="2019-11" db="EMBL/GenBank/DDBJ databases">
        <authorList>
            <person name="Holert J."/>
        </authorList>
    </citation>
    <scope>NUCLEOTIDE SEQUENCE [LARGE SCALE GENOMIC DNA]</scope>
    <source>
        <strain evidence="17">BC3_2A</strain>
        <strain evidence="16">SB11_1A</strain>
    </source>
</reference>
<dbReference type="RefSeq" id="WP_159267784.1">
    <property type="nucleotide sequence ID" value="NZ_CACSIK010000001.1"/>
</dbReference>
<evidence type="ECO:0000256" key="9">
    <source>
        <dbReference type="ARBA" id="ARBA00023136"/>
    </source>
</evidence>
<keyword evidence="18" id="KW-1185">Reference proteome</keyword>
<dbReference type="OrthoDB" id="7051185at2"/>
<organism evidence="17 19">
    <name type="scientific">Zhongshania aliphaticivorans</name>
    <dbReference type="NCBI Taxonomy" id="1470434"/>
    <lineage>
        <taxon>Bacteria</taxon>
        <taxon>Pseudomonadati</taxon>
        <taxon>Pseudomonadota</taxon>
        <taxon>Gammaproteobacteria</taxon>
        <taxon>Cellvibrionales</taxon>
        <taxon>Spongiibacteraceae</taxon>
        <taxon>Zhongshania</taxon>
    </lineage>
</organism>
<protein>
    <submittedName>
        <fullName evidence="17">Pesticin receptor</fullName>
    </submittedName>
</protein>
<dbReference type="AlphaFoldDB" id="A0A5S9Q7B6"/>
<dbReference type="Proteomes" id="UP000439591">
    <property type="component" value="Unassembled WGS sequence"/>
</dbReference>
<evidence type="ECO:0000256" key="10">
    <source>
        <dbReference type="ARBA" id="ARBA00023237"/>
    </source>
</evidence>
<feature type="domain" description="TonB-dependent receptor plug" evidence="15">
    <location>
        <begin position="45"/>
        <end position="151"/>
    </location>
</feature>
<dbReference type="InterPro" id="IPR039426">
    <property type="entry name" value="TonB-dep_rcpt-like"/>
</dbReference>
<dbReference type="InterPro" id="IPR000531">
    <property type="entry name" value="Beta-barrel_TonB"/>
</dbReference>
<dbReference type="Pfam" id="PF00593">
    <property type="entry name" value="TonB_dep_Rec_b-barrel"/>
    <property type="match status" value="1"/>
</dbReference>
<keyword evidence="6" id="KW-0408">Iron</keyword>
<sequence length="783" mass="84471">MIDKHRIKAITALIASFATATFAQSQTAPTLEEVLVTAQKREQSIQDVPLSIVLATADDLQQNGVDSALELQRLVPNFYAARGSTVSNTRFVMRGIGTAGNTAVDQSIAVFLDGIYIARPSAIYSSFLDIASVEVVRGPQGTLFGRNTTAGGIILNSVRPTMDNEFQGRLEAGNYNSKLAEVIGNVVVSDKAAFRLAAQTQSRDGYGTVISDGSNFGDEESWTVRGSGAFNFDNNVSWDVRVDAANITGDGQNANEVVGSSLSAAGLANLTQVVGGPQNLPELSDPTDFRVNHVVGGDLEDKQWGISSDLSWDLDNGFTLSLISGYRDYENLQDDEDIFFLPFSLVGRTSGLQSESWSQELRLISPEGLSDGRLSYVAGLYYYEEDATISEQLSLTTLFCDSFAPPALQAQCSAGPLEDATDLVFTQTSESLAGYFQADYDLSNTLTLQVGGRYTSDDRSGRFYQQAENGFAALALRGLEDTDLDFSDDTPTYRIGLNFTPKDDRLYFASYSTGYKSGGFDSGGGVVARDASTRTFDSEEATNMELGFKGRFFAGRFDASVTLYRMEISDFQARSFDGSAFNTRNAGELRHQGLEAEWSWAASQMLTIAGGFAYLDSEFTDFVGAPALPGCDDNSPDIAGCGPVGEDRTVQDLTGGENHFAPEYTGNVRANLEGDLGNWRWRGNLSVSYIGEQFLGGAIDNNPQMIEDGYVLTSSRLTFISPQAKYELALFGDNLTDEDYCALRYYQPSGAALGVTDSATGGTMVRCNPGAPRTVGVSVAAYF</sequence>
<dbReference type="InterPro" id="IPR036942">
    <property type="entry name" value="Beta-barrel_TonB_sf"/>
</dbReference>
<feature type="domain" description="TonB-dependent receptor-like beta-barrel" evidence="14">
    <location>
        <begin position="281"/>
        <end position="735"/>
    </location>
</feature>
<keyword evidence="9 11" id="KW-0472">Membrane</keyword>
<evidence type="ECO:0000256" key="13">
    <source>
        <dbReference type="SAM" id="SignalP"/>
    </source>
</evidence>
<evidence type="ECO:0000259" key="14">
    <source>
        <dbReference type="Pfam" id="PF00593"/>
    </source>
</evidence>
<keyword evidence="2 11" id="KW-0813">Transport</keyword>
<evidence type="ECO:0000256" key="4">
    <source>
        <dbReference type="ARBA" id="ARBA00022496"/>
    </source>
</evidence>
<keyword evidence="7" id="KW-0406">Ion transport</keyword>
<evidence type="ECO:0000256" key="5">
    <source>
        <dbReference type="ARBA" id="ARBA00022692"/>
    </source>
</evidence>
<evidence type="ECO:0000313" key="18">
    <source>
        <dbReference type="Proteomes" id="UP000435877"/>
    </source>
</evidence>
<evidence type="ECO:0000256" key="3">
    <source>
        <dbReference type="ARBA" id="ARBA00022452"/>
    </source>
</evidence>
<dbReference type="PANTHER" id="PTHR32552:SF81">
    <property type="entry name" value="TONB-DEPENDENT OUTER MEMBRANE RECEPTOR"/>
    <property type="match status" value="1"/>
</dbReference>
<dbReference type="Proteomes" id="UP000435877">
    <property type="component" value="Unassembled WGS sequence"/>
</dbReference>
<dbReference type="Gene3D" id="2.40.170.20">
    <property type="entry name" value="TonB-dependent receptor, beta-barrel domain"/>
    <property type="match status" value="1"/>
</dbReference>
<evidence type="ECO:0000256" key="2">
    <source>
        <dbReference type="ARBA" id="ARBA00022448"/>
    </source>
</evidence>
<comment type="similarity">
    <text evidence="11 12">Belongs to the TonB-dependent receptor family.</text>
</comment>
<keyword evidence="13" id="KW-0732">Signal</keyword>
<gene>
    <name evidence="17" type="primary">fyuA_19</name>
    <name evidence="16" type="synonym">fyuA_8</name>
    <name evidence="16" type="ORF">IHBHHGIJ_01161</name>
    <name evidence="17" type="ORF">KFEGEMFD_02901</name>
</gene>
<dbReference type="Pfam" id="PF07715">
    <property type="entry name" value="Plug"/>
    <property type="match status" value="1"/>
</dbReference>
<keyword evidence="3 11" id="KW-1134">Transmembrane beta strand</keyword>
<dbReference type="SUPFAM" id="SSF56935">
    <property type="entry name" value="Porins"/>
    <property type="match status" value="1"/>
</dbReference>
<evidence type="ECO:0000256" key="8">
    <source>
        <dbReference type="ARBA" id="ARBA00023077"/>
    </source>
</evidence>
<keyword evidence="8 12" id="KW-0798">TonB box</keyword>
<feature type="chain" id="PRO_5036150520" evidence="13">
    <location>
        <begin position="24"/>
        <end position="783"/>
    </location>
</feature>
<keyword evidence="5 11" id="KW-0812">Transmembrane</keyword>
<name>A0A5S9Q7B6_9GAMM</name>
<evidence type="ECO:0000313" key="19">
    <source>
        <dbReference type="Proteomes" id="UP000439591"/>
    </source>
</evidence>
<dbReference type="InterPro" id="IPR012910">
    <property type="entry name" value="Plug_dom"/>
</dbReference>
<accession>A0A5S9Q7B6</accession>
<evidence type="ECO:0000256" key="12">
    <source>
        <dbReference type="RuleBase" id="RU003357"/>
    </source>
</evidence>
<feature type="signal peptide" evidence="13">
    <location>
        <begin position="1"/>
        <end position="23"/>
    </location>
</feature>
<keyword evidence="10 11" id="KW-0998">Cell outer membrane</keyword>
<evidence type="ECO:0000256" key="6">
    <source>
        <dbReference type="ARBA" id="ARBA00023004"/>
    </source>
</evidence>
<dbReference type="GO" id="GO:0009279">
    <property type="term" value="C:cell outer membrane"/>
    <property type="evidence" value="ECO:0007669"/>
    <property type="project" value="UniProtKB-SubCell"/>
</dbReference>
<dbReference type="EMBL" id="CACSIM010000005">
    <property type="protein sequence ID" value="CAA0113779.1"/>
    <property type="molecule type" value="Genomic_DNA"/>
</dbReference>
<comment type="subcellular location">
    <subcellularLocation>
        <location evidence="1 11">Cell outer membrane</location>
        <topology evidence="1 11">Multi-pass membrane protein</topology>
    </subcellularLocation>
</comment>
<evidence type="ECO:0000259" key="15">
    <source>
        <dbReference type="Pfam" id="PF07715"/>
    </source>
</evidence>
<dbReference type="GO" id="GO:0006826">
    <property type="term" value="P:iron ion transport"/>
    <property type="evidence" value="ECO:0007669"/>
    <property type="project" value="UniProtKB-KW"/>
</dbReference>
<evidence type="ECO:0000313" key="16">
    <source>
        <dbReference type="EMBL" id="CAA0086928.1"/>
    </source>
</evidence>
<evidence type="ECO:0000256" key="1">
    <source>
        <dbReference type="ARBA" id="ARBA00004571"/>
    </source>
</evidence>